<keyword evidence="3" id="KW-1185">Reference proteome</keyword>
<dbReference type="Proteomes" id="UP000756346">
    <property type="component" value="Unassembled WGS sequence"/>
</dbReference>
<dbReference type="GeneID" id="70181490"/>
<dbReference type="AlphaFoldDB" id="A0A9P8XZ28"/>
<dbReference type="RefSeq" id="XP_046007389.1">
    <property type="nucleotide sequence ID" value="XM_046151944.1"/>
</dbReference>
<dbReference type="EMBL" id="JAGTJQ010000010">
    <property type="protein sequence ID" value="KAH7021188.1"/>
    <property type="molecule type" value="Genomic_DNA"/>
</dbReference>
<protein>
    <submittedName>
        <fullName evidence="2">Uncharacterized protein</fullName>
    </submittedName>
</protein>
<feature type="region of interest" description="Disordered" evidence="1">
    <location>
        <begin position="29"/>
        <end position="82"/>
    </location>
</feature>
<accession>A0A9P8XZ28</accession>
<proteinExistence type="predicted"/>
<feature type="compositionally biased region" description="Polar residues" evidence="1">
    <location>
        <begin position="46"/>
        <end position="56"/>
    </location>
</feature>
<gene>
    <name evidence="2" type="ORF">B0I36DRAFT_29827</name>
</gene>
<sequence>MSLAKHFPSFTISQGSVLCQSWPWRLPNNAPDTMKHTGAPRHAQCTRAQRTNQTKHSPGDQRRPPVPRPSVEQEVEGDTTKFPHVYNGAPFEGRAVYAACFTLLHAHRCTSGHGSDTPRQVNNVCGMSNKKKMKETCRRSCTRQQDVIRAWRMLHHFGHAQRQGRAKPMCQPL</sequence>
<evidence type="ECO:0000313" key="2">
    <source>
        <dbReference type="EMBL" id="KAH7021188.1"/>
    </source>
</evidence>
<name>A0A9P8XZ28_9PEZI</name>
<comment type="caution">
    <text evidence="2">The sequence shown here is derived from an EMBL/GenBank/DDBJ whole genome shotgun (WGS) entry which is preliminary data.</text>
</comment>
<evidence type="ECO:0000256" key="1">
    <source>
        <dbReference type="SAM" id="MobiDB-lite"/>
    </source>
</evidence>
<organism evidence="2 3">
    <name type="scientific">Microdochium trichocladiopsis</name>
    <dbReference type="NCBI Taxonomy" id="1682393"/>
    <lineage>
        <taxon>Eukaryota</taxon>
        <taxon>Fungi</taxon>
        <taxon>Dikarya</taxon>
        <taxon>Ascomycota</taxon>
        <taxon>Pezizomycotina</taxon>
        <taxon>Sordariomycetes</taxon>
        <taxon>Xylariomycetidae</taxon>
        <taxon>Xylariales</taxon>
        <taxon>Microdochiaceae</taxon>
        <taxon>Microdochium</taxon>
    </lineage>
</organism>
<reference evidence="2" key="1">
    <citation type="journal article" date="2021" name="Nat. Commun.">
        <title>Genetic determinants of endophytism in the Arabidopsis root mycobiome.</title>
        <authorList>
            <person name="Mesny F."/>
            <person name="Miyauchi S."/>
            <person name="Thiergart T."/>
            <person name="Pickel B."/>
            <person name="Atanasova L."/>
            <person name="Karlsson M."/>
            <person name="Huettel B."/>
            <person name="Barry K.W."/>
            <person name="Haridas S."/>
            <person name="Chen C."/>
            <person name="Bauer D."/>
            <person name="Andreopoulos W."/>
            <person name="Pangilinan J."/>
            <person name="LaButti K."/>
            <person name="Riley R."/>
            <person name="Lipzen A."/>
            <person name="Clum A."/>
            <person name="Drula E."/>
            <person name="Henrissat B."/>
            <person name="Kohler A."/>
            <person name="Grigoriev I.V."/>
            <person name="Martin F.M."/>
            <person name="Hacquard S."/>
        </authorList>
    </citation>
    <scope>NUCLEOTIDE SEQUENCE</scope>
    <source>
        <strain evidence="2">MPI-CAGE-CH-0230</strain>
    </source>
</reference>
<evidence type="ECO:0000313" key="3">
    <source>
        <dbReference type="Proteomes" id="UP000756346"/>
    </source>
</evidence>